<evidence type="ECO:0000313" key="2">
    <source>
        <dbReference type="Proteomes" id="UP001597519"/>
    </source>
</evidence>
<sequence length="236" mass="25972">MKNAVIGITTFITGDSLKLPVTYINAVSGSDGVPLVLAKTESEQQIKQQVDAIDGLLLTGGDDIDPSLFGDDPHQKLGNIEPGRDAYEMKLIEYTLQQDKPILAICRGAQILNIYAGGTMYQDIYSQVGDTVMQHNQNAPRDYLSHTVRVTEHSKLAAITGSLEIKTNSFHHQANKNIAEHFIVSGKSNDGIIEAFESTERDFVIGLQWHPEGSFHNDSVSQNIFKTFIETAVKNV</sequence>
<dbReference type="GO" id="GO:0016787">
    <property type="term" value="F:hydrolase activity"/>
    <property type="evidence" value="ECO:0007669"/>
    <property type="project" value="UniProtKB-KW"/>
</dbReference>
<accession>A0ABW5WRP7</accession>
<dbReference type="InterPro" id="IPR011697">
    <property type="entry name" value="Peptidase_C26"/>
</dbReference>
<reference evidence="2" key="1">
    <citation type="journal article" date="2019" name="Int. J. Syst. Evol. Microbiol.">
        <title>The Global Catalogue of Microorganisms (GCM) 10K type strain sequencing project: providing services to taxonomists for standard genome sequencing and annotation.</title>
        <authorList>
            <consortium name="The Broad Institute Genomics Platform"/>
            <consortium name="The Broad Institute Genome Sequencing Center for Infectious Disease"/>
            <person name="Wu L."/>
            <person name="Ma J."/>
        </authorList>
    </citation>
    <scope>NUCLEOTIDE SEQUENCE [LARGE SCALE GENOMIC DNA]</scope>
    <source>
        <strain evidence="2">KCTC 33575</strain>
    </source>
</reference>
<keyword evidence="2" id="KW-1185">Reference proteome</keyword>
<dbReference type="RefSeq" id="WP_377770955.1">
    <property type="nucleotide sequence ID" value="NZ_JBHUOQ010000001.1"/>
</dbReference>
<name>A0ABW5WRP7_9STAP</name>
<keyword evidence="1" id="KW-0378">Hydrolase</keyword>
<comment type="caution">
    <text evidence="1">The sequence shown here is derived from an EMBL/GenBank/DDBJ whole genome shotgun (WGS) entry which is preliminary data.</text>
</comment>
<dbReference type="InterPro" id="IPR044668">
    <property type="entry name" value="PuuD-like"/>
</dbReference>
<dbReference type="PANTHER" id="PTHR43235">
    <property type="entry name" value="GLUTAMINE AMIDOTRANSFERASE PB2B2.05-RELATED"/>
    <property type="match status" value="1"/>
</dbReference>
<evidence type="ECO:0000313" key="1">
    <source>
        <dbReference type="EMBL" id="MFD2829182.1"/>
    </source>
</evidence>
<dbReference type="PANTHER" id="PTHR43235:SF1">
    <property type="entry name" value="GLUTAMINE AMIDOTRANSFERASE PB2B2.05-RELATED"/>
    <property type="match status" value="1"/>
</dbReference>
<dbReference type="InterPro" id="IPR029062">
    <property type="entry name" value="Class_I_gatase-like"/>
</dbReference>
<dbReference type="Proteomes" id="UP001597519">
    <property type="component" value="Unassembled WGS sequence"/>
</dbReference>
<dbReference type="PROSITE" id="PS51273">
    <property type="entry name" value="GATASE_TYPE_1"/>
    <property type="match status" value="1"/>
</dbReference>
<dbReference type="EMBL" id="JBHUOQ010000001">
    <property type="protein sequence ID" value="MFD2829182.1"/>
    <property type="molecule type" value="Genomic_DNA"/>
</dbReference>
<dbReference type="CDD" id="cd01745">
    <property type="entry name" value="GATase1_2"/>
    <property type="match status" value="1"/>
</dbReference>
<proteinExistence type="predicted"/>
<gene>
    <name evidence="1" type="ORF">ACFSX4_01805</name>
</gene>
<dbReference type="Gene3D" id="3.40.50.880">
    <property type="match status" value="1"/>
</dbReference>
<dbReference type="Pfam" id="PF07722">
    <property type="entry name" value="Peptidase_C26"/>
    <property type="match status" value="1"/>
</dbReference>
<dbReference type="SUPFAM" id="SSF52317">
    <property type="entry name" value="Class I glutamine amidotransferase-like"/>
    <property type="match status" value="1"/>
</dbReference>
<protein>
    <submittedName>
        <fullName evidence="1">Gamma-glutamyl-gamma-aminobutyrate hydrolase family protein</fullName>
    </submittedName>
</protein>
<organism evidence="1 2">
    <name type="scientific">Corticicoccus populi</name>
    <dbReference type="NCBI Taxonomy" id="1812821"/>
    <lineage>
        <taxon>Bacteria</taxon>
        <taxon>Bacillati</taxon>
        <taxon>Bacillota</taxon>
        <taxon>Bacilli</taxon>
        <taxon>Bacillales</taxon>
        <taxon>Staphylococcaceae</taxon>
        <taxon>Corticicoccus</taxon>
    </lineage>
</organism>